<keyword evidence="4" id="KW-1185">Reference proteome</keyword>
<feature type="transmembrane region" description="Helical" evidence="1">
    <location>
        <begin position="12"/>
        <end position="33"/>
    </location>
</feature>
<evidence type="ECO:0000313" key="3">
    <source>
        <dbReference type="EMBL" id="MFG6447248.1"/>
    </source>
</evidence>
<keyword evidence="1" id="KW-0472">Membrane</keyword>
<reference evidence="3 4" key="1">
    <citation type="submission" date="2024-08" db="EMBL/GenBank/DDBJ databases">
        <authorList>
            <person name="Lu H."/>
        </authorList>
    </citation>
    <scope>NUCLEOTIDE SEQUENCE [LARGE SCALE GENOMIC DNA]</scope>
    <source>
        <strain evidence="3 4">BYS180W</strain>
    </source>
</reference>
<keyword evidence="1" id="KW-0812">Transmembrane</keyword>
<proteinExistence type="predicted"/>
<keyword evidence="1" id="KW-1133">Transmembrane helix</keyword>
<dbReference type="PANTHER" id="PTHR28008:SF1">
    <property type="entry name" value="DOMAIN PROTEIN, PUTATIVE (AFU_ORTHOLOGUE AFUA_3G10980)-RELATED"/>
    <property type="match status" value="1"/>
</dbReference>
<evidence type="ECO:0000259" key="2">
    <source>
        <dbReference type="Pfam" id="PF04892"/>
    </source>
</evidence>
<feature type="transmembrane region" description="Helical" evidence="1">
    <location>
        <begin position="45"/>
        <end position="62"/>
    </location>
</feature>
<protein>
    <submittedName>
        <fullName evidence="3">VanZ family protein</fullName>
    </submittedName>
</protein>
<dbReference type="PANTHER" id="PTHR28008">
    <property type="entry name" value="DOMAIN PROTEIN, PUTATIVE (AFU_ORTHOLOGUE AFUA_3G10980)-RELATED"/>
    <property type="match status" value="1"/>
</dbReference>
<evidence type="ECO:0000256" key="1">
    <source>
        <dbReference type="SAM" id="Phobius"/>
    </source>
</evidence>
<dbReference type="EMBL" id="JBIGHZ010000001">
    <property type="protein sequence ID" value="MFG6447248.1"/>
    <property type="molecule type" value="Genomic_DNA"/>
</dbReference>
<dbReference type="Pfam" id="PF04892">
    <property type="entry name" value="VanZ"/>
    <property type="match status" value="1"/>
</dbReference>
<sequence>MLRHIKSPTLRFALQLCFVLMVLGIATLAFMPHPPREVDTGWDKANHILAFLALAAAGRLAWRQRALPLVVLLLAYGVLIELVQARIPGRSADPQDVVADSVGIALGLLLAAAATAVLRRWRQAQG</sequence>
<name>A0ABW7FSG4_9BURK</name>
<feature type="transmembrane region" description="Helical" evidence="1">
    <location>
        <begin position="69"/>
        <end position="87"/>
    </location>
</feature>
<evidence type="ECO:0000313" key="4">
    <source>
        <dbReference type="Proteomes" id="UP001606099"/>
    </source>
</evidence>
<dbReference type="Proteomes" id="UP001606099">
    <property type="component" value="Unassembled WGS sequence"/>
</dbReference>
<feature type="transmembrane region" description="Helical" evidence="1">
    <location>
        <begin position="99"/>
        <end position="118"/>
    </location>
</feature>
<organism evidence="3 4">
    <name type="scientific">Roseateles rivi</name>
    <dbReference type="NCBI Taxonomy" id="3299028"/>
    <lineage>
        <taxon>Bacteria</taxon>
        <taxon>Pseudomonadati</taxon>
        <taxon>Pseudomonadota</taxon>
        <taxon>Betaproteobacteria</taxon>
        <taxon>Burkholderiales</taxon>
        <taxon>Sphaerotilaceae</taxon>
        <taxon>Roseateles</taxon>
    </lineage>
</organism>
<feature type="domain" description="VanZ-like" evidence="2">
    <location>
        <begin position="43"/>
        <end position="112"/>
    </location>
</feature>
<accession>A0ABW7FSG4</accession>
<dbReference type="NCBIfam" id="NF037970">
    <property type="entry name" value="vanZ_1"/>
    <property type="match status" value="1"/>
</dbReference>
<gene>
    <name evidence="3" type="ORF">ACG0Z6_03210</name>
</gene>
<comment type="caution">
    <text evidence="3">The sequence shown here is derived from an EMBL/GenBank/DDBJ whole genome shotgun (WGS) entry which is preliminary data.</text>
</comment>
<dbReference type="InterPro" id="IPR006976">
    <property type="entry name" value="VanZ-like"/>
</dbReference>